<evidence type="ECO:0000313" key="5">
    <source>
        <dbReference type="RefSeq" id="XP_026732780.1"/>
    </source>
</evidence>
<gene>
    <name evidence="5" type="primary">LOC113497428</name>
    <name evidence="6" type="synonym">LOC113504982</name>
</gene>
<dbReference type="KEGG" id="tnl:113504982"/>
<dbReference type="RefSeq" id="XP_026743305.1">
    <property type="nucleotide sequence ID" value="XM_026887504.1"/>
</dbReference>
<dbReference type="Proteomes" id="UP000322000">
    <property type="component" value="Chromosome 23"/>
</dbReference>
<dbReference type="InterPro" id="IPR051095">
    <property type="entry name" value="Dros_DevTransReg"/>
</dbReference>
<evidence type="ECO:0000259" key="3">
    <source>
        <dbReference type="PROSITE" id="PS50097"/>
    </source>
</evidence>
<dbReference type="Pfam" id="PF00651">
    <property type="entry name" value="BTB"/>
    <property type="match status" value="1"/>
</dbReference>
<dbReference type="InterPro" id="IPR011333">
    <property type="entry name" value="SKP1/BTB/POZ_sf"/>
</dbReference>
<dbReference type="PANTHER" id="PTHR23110">
    <property type="entry name" value="BTB DOMAIN TRANSCRIPTION FACTOR"/>
    <property type="match status" value="1"/>
</dbReference>
<name>A0A7E5VWQ7_TRINI</name>
<dbReference type="SUPFAM" id="SSF54695">
    <property type="entry name" value="POZ domain"/>
    <property type="match status" value="1"/>
</dbReference>
<dbReference type="Gene3D" id="3.30.710.10">
    <property type="entry name" value="Potassium Channel Kv1.1, Chain A"/>
    <property type="match status" value="1"/>
</dbReference>
<dbReference type="RefSeq" id="XP_026732780.1">
    <property type="nucleotide sequence ID" value="XM_026876979.1"/>
</dbReference>
<dbReference type="GeneID" id="113497428"/>
<dbReference type="OrthoDB" id="6482909at2759"/>
<evidence type="ECO:0000313" key="4">
    <source>
        <dbReference type="Proteomes" id="UP000322000"/>
    </source>
</evidence>
<organism evidence="4 5">
    <name type="scientific">Trichoplusia ni</name>
    <name type="common">Cabbage looper</name>
    <dbReference type="NCBI Taxonomy" id="7111"/>
    <lineage>
        <taxon>Eukaryota</taxon>
        <taxon>Metazoa</taxon>
        <taxon>Ecdysozoa</taxon>
        <taxon>Arthropoda</taxon>
        <taxon>Hexapoda</taxon>
        <taxon>Insecta</taxon>
        <taxon>Pterygota</taxon>
        <taxon>Neoptera</taxon>
        <taxon>Endopterygota</taxon>
        <taxon>Lepidoptera</taxon>
        <taxon>Glossata</taxon>
        <taxon>Ditrysia</taxon>
        <taxon>Noctuoidea</taxon>
        <taxon>Noctuidae</taxon>
        <taxon>Plusiinae</taxon>
        <taxon>Trichoplusia</taxon>
    </lineage>
</organism>
<keyword evidence="2" id="KW-0539">Nucleus</keyword>
<comment type="subcellular location">
    <subcellularLocation>
        <location evidence="1">Nucleus</location>
    </subcellularLocation>
</comment>
<sequence>MSQTQMLLSWDEYQKNICNGLSELQQHGDFVDMTLAADGHHVKVHQLVMSMASPYIRALITSVNCPHPVIFLNSTYTLEKCLWIETNWPKSLQLGRHYILKALEECSNQIHQKQRIQAQ</sequence>
<feature type="domain" description="BTB" evidence="3">
    <location>
        <begin position="31"/>
        <end position="62"/>
    </location>
</feature>
<dbReference type="PANTHER" id="PTHR23110:SF109">
    <property type="entry name" value="FI07618P-RELATED"/>
    <property type="match status" value="1"/>
</dbReference>
<dbReference type="GO" id="GO:0006357">
    <property type="term" value="P:regulation of transcription by RNA polymerase II"/>
    <property type="evidence" value="ECO:0007669"/>
    <property type="project" value="TreeGrafter"/>
</dbReference>
<dbReference type="Proteomes" id="UP000322000">
    <property type="component" value="Chromosome 9"/>
</dbReference>
<evidence type="ECO:0000313" key="6">
    <source>
        <dbReference type="RefSeq" id="XP_026743305.1"/>
    </source>
</evidence>
<proteinExistence type="predicted"/>
<evidence type="ECO:0000256" key="1">
    <source>
        <dbReference type="ARBA" id="ARBA00004123"/>
    </source>
</evidence>
<reference evidence="5 6" key="1">
    <citation type="submission" date="2025-04" db="UniProtKB">
        <authorList>
            <consortium name="RefSeq"/>
        </authorList>
    </citation>
    <scope>IDENTIFICATION</scope>
</reference>
<dbReference type="PROSITE" id="PS50097">
    <property type="entry name" value="BTB"/>
    <property type="match status" value="1"/>
</dbReference>
<dbReference type="InterPro" id="IPR000210">
    <property type="entry name" value="BTB/POZ_dom"/>
</dbReference>
<evidence type="ECO:0000256" key="2">
    <source>
        <dbReference type="ARBA" id="ARBA00023242"/>
    </source>
</evidence>
<dbReference type="GO" id="GO:0005634">
    <property type="term" value="C:nucleus"/>
    <property type="evidence" value="ECO:0007669"/>
    <property type="project" value="UniProtKB-SubCell"/>
</dbReference>
<protein>
    <submittedName>
        <fullName evidence="5 6">Protein bric-a-brac 2-like</fullName>
    </submittedName>
</protein>
<dbReference type="AlphaFoldDB" id="A0A7E5VWQ7"/>
<accession>A0A7E5VWQ7</accession>
<keyword evidence="4" id="KW-1185">Reference proteome</keyword>